<sequence length="681" mass="76918">MIQMPSSDTFLSRKRNRSTDSDKAINAAIEASEKIHPTQTSGFQTPVPTDSEFYRRARFLQLAGIIIKRIHRFEQIISMDSSRVICHSFEIVSTSHISANQMQQHPWLTTSTLPVVEKKSASGNMVTLFCAIVGEKGSAFSVDIDASQSVDQLKDAIAQEKKYDFAADELELYLAKKGESWLTENEVKNSVRDISNFVPLDVSRAPLNIVGLSENDVYYQVTVEDNKAKKVPVNVLVVVPSQKAAQDVFNRCKHPFFSQFPMAHEVKSWLEFPSLEPPTKLPKFYIRSSYRSIATQALSKADPSMVKYAVITGTPGIEIGPIYFDGSAMMECEKLPSQLEYEFWSSDLWCLMDSVDPTSIAGLSLHECSVLLASTPRWDYISEFKKFVPTPVVLYMPLWTKEELSTIAFLYPDANKVWVNRFNCLGGVPRLVLQDIQTDPQVLLTWVCNSCSLDDCIMLVSIYSEINSVQTFIDSQEPYQKYEVVYASELAVQVIARTKWQMVRAKMQNFLGSCENGVPLAQSLCGYTFESYAMDLLERGGKFVCRKLHSGAEMQKLHAIKRRRGTTGNKDEEEISIPRSLQCRQIVERVDVGQVANQLYVPRTWNYTAIDAWMPHVGGFQMTVGKKHDIKGGAATDLAKLGENGNRLYFLLPPQYYHSFTKKTPQTIEQYAILIPYPEVV</sequence>
<dbReference type="Pfam" id="PF20147">
    <property type="entry name" value="Crinkler"/>
    <property type="match status" value="1"/>
</dbReference>
<evidence type="ECO:0000313" key="7">
    <source>
        <dbReference type="Proteomes" id="UP000054928"/>
    </source>
</evidence>
<evidence type="ECO:0000256" key="3">
    <source>
        <dbReference type="ARBA" id="ARBA00022525"/>
    </source>
</evidence>
<evidence type="ECO:0000313" key="6">
    <source>
        <dbReference type="EMBL" id="CEG46667.1"/>
    </source>
</evidence>
<dbReference type="PANTHER" id="PTHR33129:SF3">
    <property type="entry name" value="HOT SPOT (RHS) PROTEIN, PUTATIVE-RELATED"/>
    <property type="match status" value="1"/>
</dbReference>
<reference evidence="7" key="1">
    <citation type="submission" date="2014-09" db="EMBL/GenBank/DDBJ databases">
        <authorList>
            <person name="Sharma Rahul"/>
            <person name="Thines Marco"/>
        </authorList>
    </citation>
    <scope>NUCLEOTIDE SEQUENCE [LARGE SCALE GENOMIC DNA]</scope>
</reference>
<dbReference type="GeneID" id="36398330"/>
<dbReference type="GO" id="GO:0043657">
    <property type="term" value="C:host cell"/>
    <property type="evidence" value="ECO:0007669"/>
    <property type="project" value="UniProtKB-SubCell"/>
</dbReference>
<dbReference type="RefSeq" id="XP_024583036.1">
    <property type="nucleotide sequence ID" value="XM_024717548.1"/>
</dbReference>
<feature type="compositionally biased region" description="Polar residues" evidence="4">
    <location>
        <begin position="1"/>
        <end position="10"/>
    </location>
</feature>
<dbReference type="InterPro" id="IPR045379">
    <property type="entry name" value="Crinkler_N"/>
</dbReference>
<dbReference type="OMA" id="HISANQM"/>
<keyword evidence="3" id="KW-0964">Secreted</keyword>
<dbReference type="EMBL" id="CCYD01002151">
    <property type="protein sequence ID" value="CEG46667.1"/>
    <property type="molecule type" value="Genomic_DNA"/>
</dbReference>
<evidence type="ECO:0000259" key="5">
    <source>
        <dbReference type="Pfam" id="PF20147"/>
    </source>
</evidence>
<comment type="subcellular location">
    <subcellularLocation>
        <location evidence="1">Host cell</location>
    </subcellularLocation>
    <subcellularLocation>
        <location evidence="2">Secreted</location>
    </subcellularLocation>
</comment>
<feature type="region of interest" description="Disordered" evidence="4">
    <location>
        <begin position="1"/>
        <end position="22"/>
    </location>
</feature>
<evidence type="ECO:0000256" key="4">
    <source>
        <dbReference type="SAM" id="MobiDB-lite"/>
    </source>
</evidence>
<proteinExistence type="predicted"/>
<name>A0A0N7L7C2_PLAHL</name>
<dbReference type="AlphaFoldDB" id="A0A0N7L7C2"/>
<dbReference type="STRING" id="4781.A0A0N7L7C2"/>
<accession>A0A0N7L7C2</accession>
<dbReference type="OrthoDB" id="434211at2759"/>
<feature type="domain" description="Crinkler effector protein N-terminal" evidence="5">
    <location>
        <begin position="126"/>
        <end position="196"/>
    </location>
</feature>
<evidence type="ECO:0000256" key="1">
    <source>
        <dbReference type="ARBA" id="ARBA00004340"/>
    </source>
</evidence>
<dbReference type="Proteomes" id="UP000054928">
    <property type="component" value="Unassembled WGS sequence"/>
</dbReference>
<dbReference type="GO" id="GO:0005576">
    <property type="term" value="C:extracellular region"/>
    <property type="evidence" value="ECO:0007669"/>
    <property type="project" value="UniProtKB-SubCell"/>
</dbReference>
<evidence type="ECO:0000256" key="2">
    <source>
        <dbReference type="ARBA" id="ARBA00004613"/>
    </source>
</evidence>
<dbReference type="PANTHER" id="PTHR33129">
    <property type="entry name" value="PROTEIN KINASE DOMAIN-CONTAINING PROTEIN-RELATED"/>
    <property type="match status" value="1"/>
</dbReference>
<keyword evidence="7" id="KW-1185">Reference proteome</keyword>
<protein>
    <submittedName>
        <fullName evidence="6">CRN-like protein</fullName>
    </submittedName>
</protein>
<dbReference type="InterPro" id="IPR052980">
    <property type="entry name" value="Crinkler_effector"/>
</dbReference>
<organism evidence="6 7">
    <name type="scientific">Plasmopara halstedii</name>
    <name type="common">Downy mildew of sunflower</name>
    <dbReference type="NCBI Taxonomy" id="4781"/>
    <lineage>
        <taxon>Eukaryota</taxon>
        <taxon>Sar</taxon>
        <taxon>Stramenopiles</taxon>
        <taxon>Oomycota</taxon>
        <taxon>Peronosporomycetes</taxon>
        <taxon>Peronosporales</taxon>
        <taxon>Peronosporaceae</taxon>
        <taxon>Plasmopara</taxon>
    </lineage>
</organism>